<gene>
    <name evidence="1" type="ORF">Hypma_008741</name>
</gene>
<keyword evidence="2" id="KW-1185">Reference proteome</keyword>
<dbReference type="Proteomes" id="UP000076154">
    <property type="component" value="Unassembled WGS sequence"/>
</dbReference>
<organism evidence="1 2">
    <name type="scientific">Hypsizygus marmoreus</name>
    <name type="common">White beech mushroom</name>
    <name type="synonym">Agaricus marmoreus</name>
    <dbReference type="NCBI Taxonomy" id="39966"/>
    <lineage>
        <taxon>Eukaryota</taxon>
        <taxon>Fungi</taxon>
        <taxon>Dikarya</taxon>
        <taxon>Basidiomycota</taxon>
        <taxon>Agaricomycotina</taxon>
        <taxon>Agaricomycetes</taxon>
        <taxon>Agaricomycetidae</taxon>
        <taxon>Agaricales</taxon>
        <taxon>Tricholomatineae</taxon>
        <taxon>Lyophyllaceae</taxon>
        <taxon>Hypsizygus</taxon>
    </lineage>
</organism>
<name>A0A369JV58_HYPMA</name>
<protein>
    <submittedName>
        <fullName evidence="1">Uncharacterized protein</fullName>
    </submittedName>
</protein>
<accession>A0A369JV58</accession>
<comment type="caution">
    <text evidence="1">The sequence shown here is derived from an EMBL/GenBank/DDBJ whole genome shotgun (WGS) entry which is preliminary data.</text>
</comment>
<proteinExistence type="predicted"/>
<dbReference type="InParanoid" id="A0A369JV58"/>
<sequence>MSQREPNKTEPERKDFKKRVFVRHSLLVAGNGSHQRLRFLLSYPGTPLSSFFSAHELDPQVSTSLVCFPFSDVRSLRFGLLAIPSPAKLWFRLSSVSLQARPPPSTHSLRFKPAAYI</sequence>
<dbReference type="EMBL" id="LUEZ02000045">
    <property type="protein sequence ID" value="RDB24245.1"/>
    <property type="molecule type" value="Genomic_DNA"/>
</dbReference>
<evidence type="ECO:0000313" key="1">
    <source>
        <dbReference type="EMBL" id="RDB24245.1"/>
    </source>
</evidence>
<dbReference type="AlphaFoldDB" id="A0A369JV58"/>
<reference evidence="1" key="1">
    <citation type="submission" date="2018-04" db="EMBL/GenBank/DDBJ databases">
        <title>Whole genome sequencing of Hypsizygus marmoreus.</title>
        <authorList>
            <person name="Choi I.-G."/>
            <person name="Min B."/>
            <person name="Kim J.-G."/>
            <person name="Kim S."/>
            <person name="Oh Y.-L."/>
            <person name="Kong W.-S."/>
            <person name="Park H."/>
            <person name="Jeong J."/>
            <person name="Song E.-S."/>
        </authorList>
    </citation>
    <scope>NUCLEOTIDE SEQUENCE [LARGE SCALE GENOMIC DNA]</scope>
    <source>
        <strain evidence="1">51987-8</strain>
    </source>
</reference>
<evidence type="ECO:0000313" key="2">
    <source>
        <dbReference type="Proteomes" id="UP000076154"/>
    </source>
</evidence>